<dbReference type="SUPFAM" id="SSF53448">
    <property type="entry name" value="Nucleotide-diphospho-sugar transferases"/>
    <property type="match status" value="3"/>
</dbReference>
<keyword evidence="2" id="KW-0808">Transferase</keyword>
<evidence type="ECO:0000313" key="3">
    <source>
        <dbReference type="Proteomes" id="UP000268033"/>
    </source>
</evidence>
<reference evidence="2 3" key="1">
    <citation type="submission" date="2018-11" db="EMBL/GenBank/DDBJ databases">
        <title>Genomic Encyclopedia of Type Strains, Phase IV (KMG-IV): sequencing the most valuable type-strain genomes for metagenomic binning, comparative biology and taxonomic classification.</title>
        <authorList>
            <person name="Goeker M."/>
        </authorList>
    </citation>
    <scope>NUCLEOTIDE SEQUENCE [LARGE SCALE GENOMIC DNA]</scope>
    <source>
        <strain evidence="2 3">DSM 21945</strain>
    </source>
</reference>
<sequence>MSELVVGIYCRGQGAALAASLRALWAGTDHGFTPLLLLDGPQPPLPSTWETLPRLSSLEVLGQGAFINAMKAAMPARVYGFIEAGTLVAPGCIDALLAALLAAPANGLAGPSSNRGWNEQAQLLDERLGLAEQAHSLAGEGQASQYLKPLYSLGGFCLLIKAEVLTHLGGVDEGYGAAPGWEMDTNIRAARLGWQGLWVKEALAIRAASSDTDAALLAGKLRYQKRFCGQWNMEEERLSCAHCLGDNCPHFAHQPLPGATLNASAPAFLPAKAMAAPLVSCVMPTKGRPAWLAQSVRYFLAQDHPNKELVIVFDQPADLGALACHPSVRLVASKDDTSIGAKRQLGNQHARGDFIVQWDDDDWYSSRRLSRQLWPLRLDLADVTALTQTGFFDVDASQCWQVTPCLYRQLFHGAVAGGTLAYRRSLWQQAPGYPPASLGEDARFLKHLEQRGAELLAIGAGEDFLYLRHGLNSWRFAPGYLDAKAWSLRPLPRRFAADKAFYKAMKQRPLLSCIMPTANRPGFAKEAINAFLAQDYPHKELVIVDDGHDDLRHLVPPHPAIRYHRIAPGLSLGAKRNRCCELASGHIIAHWDDDDWRAPDWLSRQVALLEKSGADLCGLAALFFAEPATGRCWQYRYDGEPPWAAGGTLCYWRRYWLAHPFSDRQIGEDNAFVWEPGCKLALSDYELGYIATVHGANTSPKATDGARWHPCSEAQRRQLWALMGAQEAGAADKATAEMAGKLSSHEWGE</sequence>
<keyword evidence="3" id="KW-1185">Reference proteome</keyword>
<dbReference type="CDD" id="cd00761">
    <property type="entry name" value="Glyco_tranf_GTA_type"/>
    <property type="match status" value="2"/>
</dbReference>
<organism evidence="2 3">
    <name type="scientific">Gallaecimonas pentaromativorans</name>
    <dbReference type="NCBI Taxonomy" id="584787"/>
    <lineage>
        <taxon>Bacteria</taxon>
        <taxon>Pseudomonadati</taxon>
        <taxon>Pseudomonadota</taxon>
        <taxon>Gammaproteobacteria</taxon>
        <taxon>Enterobacterales</taxon>
        <taxon>Gallaecimonadaceae</taxon>
        <taxon>Gallaecimonas</taxon>
    </lineage>
</organism>
<dbReference type="STRING" id="584787.GCA_001247655_03251"/>
<dbReference type="PANTHER" id="PTHR43685:SF2">
    <property type="entry name" value="GLYCOSYLTRANSFERASE 2-LIKE DOMAIN-CONTAINING PROTEIN"/>
    <property type="match status" value="1"/>
</dbReference>
<name>A0A3N1PS31_9GAMM</name>
<dbReference type="InterPro" id="IPR001173">
    <property type="entry name" value="Glyco_trans_2-like"/>
</dbReference>
<dbReference type="AlphaFoldDB" id="A0A3N1PS31"/>
<dbReference type="Gene3D" id="3.90.550.10">
    <property type="entry name" value="Spore Coat Polysaccharide Biosynthesis Protein SpsA, Chain A"/>
    <property type="match status" value="3"/>
</dbReference>
<gene>
    <name evidence="2" type="ORF">EDC28_102306</name>
</gene>
<comment type="caution">
    <text evidence="2">The sequence shown here is derived from an EMBL/GenBank/DDBJ whole genome shotgun (WGS) entry which is preliminary data.</text>
</comment>
<dbReference type="EMBL" id="RJUL01000002">
    <property type="protein sequence ID" value="ROQ29931.1"/>
    <property type="molecule type" value="Genomic_DNA"/>
</dbReference>
<dbReference type="PANTHER" id="PTHR43685">
    <property type="entry name" value="GLYCOSYLTRANSFERASE"/>
    <property type="match status" value="1"/>
</dbReference>
<protein>
    <submittedName>
        <fullName evidence="2">Glycosyl transferase family 2</fullName>
    </submittedName>
</protein>
<evidence type="ECO:0000313" key="2">
    <source>
        <dbReference type="EMBL" id="ROQ29931.1"/>
    </source>
</evidence>
<evidence type="ECO:0000259" key="1">
    <source>
        <dbReference type="Pfam" id="PF00535"/>
    </source>
</evidence>
<dbReference type="InterPro" id="IPR050834">
    <property type="entry name" value="Glycosyltransf_2"/>
</dbReference>
<dbReference type="InterPro" id="IPR029044">
    <property type="entry name" value="Nucleotide-diphossugar_trans"/>
</dbReference>
<feature type="domain" description="Glycosyltransferase 2-like" evidence="1">
    <location>
        <begin position="280"/>
        <end position="394"/>
    </location>
</feature>
<dbReference type="GO" id="GO:0016740">
    <property type="term" value="F:transferase activity"/>
    <property type="evidence" value="ECO:0007669"/>
    <property type="project" value="UniProtKB-KW"/>
</dbReference>
<feature type="domain" description="Glycosyltransferase 2-like" evidence="1">
    <location>
        <begin position="512"/>
        <end position="618"/>
    </location>
</feature>
<accession>A0A3N1PS31</accession>
<dbReference type="Pfam" id="PF00535">
    <property type="entry name" value="Glycos_transf_2"/>
    <property type="match status" value="2"/>
</dbReference>
<dbReference type="Proteomes" id="UP000268033">
    <property type="component" value="Unassembled WGS sequence"/>
</dbReference>
<proteinExistence type="predicted"/>
<dbReference type="RefSeq" id="WP_123420782.1">
    <property type="nucleotide sequence ID" value="NZ_RJUL01000002.1"/>
</dbReference>